<evidence type="ECO:0000259" key="1">
    <source>
        <dbReference type="Pfam" id="PF17111"/>
    </source>
</evidence>
<evidence type="ECO:0000313" key="2">
    <source>
        <dbReference type="Proteomes" id="UP000504637"/>
    </source>
</evidence>
<keyword evidence="2" id="KW-1185">Reference proteome</keyword>
<reference evidence="3" key="1">
    <citation type="submission" date="2020-01" db="EMBL/GenBank/DDBJ databases">
        <authorList>
            <consortium name="DOE Joint Genome Institute"/>
            <person name="Haridas S."/>
            <person name="Albert R."/>
            <person name="Binder M."/>
            <person name="Bloem J."/>
            <person name="Labutti K."/>
            <person name="Salamov A."/>
            <person name="Andreopoulos B."/>
            <person name="Baker S.E."/>
            <person name="Barry K."/>
            <person name="Bills G."/>
            <person name="Bluhm B.H."/>
            <person name="Cannon C."/>
            <person name="Castanera R."/>
            <person name="Culley D.E."/>
            <person name="Daum C."/>
            <person name="Ezra D."/>
            <person name="Gonzalez J.B."/>
            <person name="Henrissat B."/>
            <person name="Kuo A."/>
            <person name="Liang C."/>
            <person name="Lipzen A."/>
            <person name="Lutzoni F."/>
            <person name="Magnuson J."/>
            <person name="Mondo S."/>
            <person name="Nolan M."/>
            <person name="Ohm R."/>
            <person name="Pangilinan J."/>
            <person name="Park H.-J."/>
            <person name="Ramirez L."/>
            <person name="Alfaro M."/>
            <person name="Sun H."/>
            <person name="Tritt A."/>
            <person name="Yoshinaga Y."/>
            <person name="Zwiers L.-H."/>
            <person name="Turgeon B.G."/>
            <person name="Goodwin S.B."/>
            <person name="Spatafora J.W."/>
            <person name="Crous P.W."/>
            <person name="Grigoriev I.V."/>
        </authorList>
    </citation>
    <scope>NUCLEOTIDE SEQUENCE</scope>
    <source>
        <strain evidence="3">CBS 342.82</strain>
    </source>
</reference>
<dbReference type="AlphaFoldDB" id="A0A6J3M3G3"/>
<dbReference type="Proteomes" id="UP000504637">
    <property type="component" value="Unplaced"/>
</dbReference>
<reference evidence="3" key="2">
    <citation type="submission" date="2020-04" db="EMBL/GenBank/DDBJ databases">
        <authorList>
            <consortium name="NCBI Genome Project"/>
        </authorList>
    </citation>
    <scope>NUCLEOTIDE SEQUENCE</scope>
    <source>
        <strain evidence="3">CBS 342.82</strain>
    </source>
</reference>
<feature type="domain" description="Azaphilone pigments biosynthesis cluster protein L N-terminal" evidence="1">
    <location>
        <begin position="2"/>
        <end position="142"/>
    </location>
</feature>
<sequence>MADPLSVTAGVVGITVPVLHGIRRLIDDIQKIVEAPETLHQLLADLVSLSLILNSIEAIEQSAWQNLGDHVFAQFKHTLELCERACKRFREDLNNWTGSSASDQLSWKGRFVVGFLRERQIKAMAVHIQGCKITCNCLIGVAVL</sequence>
<evidence type="ECO:0000313" key="3">
    <source>
        <dbReference type="RefSeq" id="XP_033458503.1"/>
    </source>
</evidence>
<reference evidence="3" key="3">
    <citation type="submission" date="2025-08" db="UniProtKB">
        <authorList>
            <consortium name="RefSeq"/>
        </authorList>
    </citation>
    <scope>IDENTIFICATION</scope>
    <source>
        <strain evidence="3">CBS 342.82</strain>
    </source>
</reference>
<dbReference type="GeneID" id="54359368"/>
<organism evidence="3">
    <name type="scientific">Dissoconium aciculare CBS 342.82</name>
    <dbReference type="NCBI Taxonomy" id="1314786"/>
    <lineage>
        <taxon>Eukaryota</taxon>
        <taxon>Fungi</taxon>
        <taxon>Dikarya</taxon>
        <taxon>Ascomycota</taxon>
        <taxon>Pezizomycotina</taxon>
        <taxon>Dothideomycetes</taxon>
        <taxon>Dothideomycetidae</taxon>
        <taxon>Mycosphaerellales</taxon>
        <taxon>Dissoconiaceae</taxon>
        <taxon>Dissoconium</taxon>
    </lineage>
</organism>
<dbReference type="InterPro" id="IPR031348">
    <property type="entry name" value="PigL_N"/>
</dbReference>
<gene>
    <name evidence="3" type="ORF">K489DRAFT_321758</name>
</gene>
<name>A0A6J3M3G3_9PEZI</name>
<dbReference type="OrthoDB" id="432483at2759"/>
<proteinExistence type="predicted"/>
<protein>
    <recommendedName>
        <fullName evidence="1">Azaphilone pigments biosynthesis cluster protein L N-terminal domain-containing protein</fullName>
    </recommendedName>
</protein>
<dbReference type="RefSeq" id="XP_033458503.1">
    <property type="nucleotide sequence ID" value="XM_033601568.1"/>
</dbReference>
<dbReference type="Pfam" id="PF17111">
    <property type="entry name" value="PigL_N"/>
    <property type="match status" value="1"/>
</dbReference>
<accession>A0A6J3M3G3</accession>